<dbReference type="PANTHER" id="PTHR21090">
    <property type="entry name" value="AROM/DEHYDROQUINATE SYNTHASE"/>
    <property type="match status" value="1"/>
</dbReference>
<evidence type="ECO:0000256" key="7">
    <source>
        <dbReference type="HAMAP-Rule" id="MF_00210"/>
    </source>
</evidence>
<protein>
    <recommendedName>
        <fullName evidence="7">3-phosphoshikimate 1-carboxyvinyltransferase</fullName>
        <ecNumber evidence="7">2.5.1.19</ecNumber>
    </recommendedName>
    <alternativeName>
        <fullName evidence="7">5-enolpyruvylshikimate-3-phosphate synthase</fullName>
        <shortName evidence="7">EPSP synthase</shortName>
        <shortName evidence="7">EPSPS</shortName>
    </alternativeName>
</protein>
<dbReference type="InterPro" id="IPR006264">
    <property type="entry name" value="EPSP_synthase"/>
</dbReference>
<feature type="binding site" evidence="7">
    <location>
        <position position="45"/>
    </location>
    <ligand>
        <name>phosphoenolpyruvate</name>
        <dbReference type="ChEBI" id="CHEBI:58702"/>
    </ligand>
</feature>
<keyword evidence="4 7" id="KW-0808">Transferase</keyword>
<keyword evidence="5 7" id="KW-0057">Aromatic amino acid biosynthesis</keyword>
<evidence type="ECO:0000259" key="9">
    <source>
        <dbReference type="Pfam" id="PF00275"/>
    </source>
</evidence>
<evidence type="ECO:0000313" key="11">
    <source>
        <dbReference type="Proteomes" id="UP001239083"/>
    </source>
</evidence>
<feature type="binding site" evidence="7">
    <location>
        <position position="417"/>
    </location>
    <ligand>
        <name>phosphoenolpyruvate</name>
        <dbReference type="ChEBI" id="CHEBI:58702"/>
    </ligand>
</feature>
<comment type="similarity">
    <text evidence="2 7">Belongs to the EPSP synthase family.</text>
</comment>
<dbReference type="InterPro" id="IPR001986">
    <property type="entry name" value="Enolpyruvate_Tfrase_dom"/>
</dbReference>
<feature type="domain" description="Enolpyruvate transferase" evidence="9">
    <location>
        <begin position="33"/>
        <end position="449"/>
    </location>
</feature>
<feature type="active site" description="Proton acceptor" evidence="7">
    <location>
        <position position="345"/>
    </location>
</feature>
<dbReference type="InterPro" id="IPR036968">
    <property type="entry name" value="Enolpyruvate_Tfrase_sf"/>
</dbReference>
<dbReference type="GO" id="GO:0003866">
    <property type="term" value="F:3-phosphoshikimate 1-carboxyvinyltransferase activity"/>
    <property type="evidence" value="ECO:0007669"/>
    <property type="project" value="UniProtKB-EC"/>
</dbReference>
<dbReference type="HAMAP" id="MF_00210">
    <property type="entry name" value="EPSP_synth"/>
    <property type="match status" value="1"/>
</dbReference>
<dbReference type="EMBL" id="JAUSYY010000001">
    <property type="protein sequence ID" value="MDQ0895467.1"/>
    <property type="molecule type" value="Genomic_DNA"/>
</dbReference>
<dbReference type="CDD" id="cd01556">
    <property type="entry name" value="EPSP_synthase"/>
    <property type="match status" value="1"/>
</dbReference>
<dbReference type="InterPro" id="IPR013792">
    <property type="entry name" value="RNA3'P_cycl/enolpyr_Trfase_a/b"/>
</dbReference>
<accession>A0ABU0RCE4</accession>
<dbReference type="InterPro" id="IPR023193">
    <property type="entry name" value="EPSP_synthase_CS"/>
</dbReference>
<proteinExistence type="inferred from homology"/>
<feature type="binding site" evidence="7">
    <location>
        <position position="50"/>
    </location>
    <ligand>
        <name>3-phosphoshikimate</name>
        <dbReference type="ChEBI" id="CHEBI:145989"/>
    </ligand>
</feature>
<dbReference type="Gene3D" id="3.65.10.10">
    <property type="entry name" value="Enolpyruvate transferase domain"/>
    <property type="match status" value="2"/>
</dbReference>
<comment type="pathway">
    <text evidence="1 7">Metabolic intermediate biosynthesis; chorismate biosynthesis; chorismate from D-erythrose 4-phosphate and phosphoenolpyruvate: step 6/7.</text>
</comment>
<dbReference type="Proteomes" id="UP001239083">
    <property type="component" value="Unassembled WGS sequence"/>
</dbReference>
<dbReference type="SUPFAM" id="SSF55205">
    <property type="entry name" value="EPT/RTPC-like"/>
    <property type="match status" value="1"/>
</dbReference>
<evidence type="ECO:0000256" key="2">
    <source>
        <dbReference type="ARBA" id="ARBA00009948"/>
    </source>
</evidence>
<comment type="subunit">
    <text evidence="7">Monomer.</text>
</comment>
<feature type="binding site" evidence="7">
    <location>
        <position position="45"/>
    </location>
    <ligand>
        <name>3-phosphoshikimate</name>
        <dbReference type="ChEBI" id="CHEBI:145989"/>
    </ligand>
</feature>
<evidence type="ECO:0000256" key="3">
    <source>
        <dbReference type="ARBA" id="ARBA00022605"/>
    </source>
</evidence>
<feature type="binding site" evidence="7">
    <location>
        <position position="194"/>
    </location>
    <ligand>
        <name>3-phosphoshikimate</name>
        <dbReference type="ChEBI" id="CHEBI:145989"/>
    </ligand>
</feature>
<evidence type="ECO:0000256" key="6">
    <source>
        <dbReference type="ARBA" id="ARBA00044633"/>
    </source>
</evidence>
<feature type="binding site" evidence="7">
    <location>
        <position position="148"/>
    </location>
    <ligand>
        <name>phosphoenolpyruvate</name>
        <dbReference type="ChEBI" id="CHEBI:58702"/>
    </ligand>
</feature>
<keyword evidence="7" id="KW-0963">Cytoplasm</keyword>
<evidence type="ECO:0000256" key="1">
    <source>
        <dbReference type="ARBA" id="ARBA00004811"/>
    </source>
</evidence>
<feature type="binding site" evidence="7">
    <location>
        <position position="195"/>
    </location>
    <ligand>
        <name>3-phosphoshikimate</name>
        <dbReference type="ChEBI" id="CHEBI:145989"/>
    </ligand>
</feature>
<dbReference type="Pfam" id="PF00275">
    <property type="entry name" value="EPSP_synthase"/>
    <property type="match status" value="1"/>
</dbReference>
<evidence type="ECO:0000256" key="8">
    <source>
        <dbReference type="SAM" id="MobiDB-lite"/>
    </source>
</evidence>
<keyword evidence="11" id="KW-1185">Reference proteome</keyword>
<evidence type="ECO:0000256" key="5">
    <source>
        <dbReference type="ARBA" id="ARBA00023141"/>
    </source>
</evidence>
<evidence type="ECO:0000256" key="4">
    <source>
        <dbReference type="ARBA" id="ARBA00022679"/>
    </source>
</evidence>
<feature type="binding site" evidence="7">
    <location>
        <position position="46"/>
    </location>
    <ligand>
        <name>3-phosphoshikimate</name>
        <dbReference type="ChEBI" id="CHEBI:145989"/>
    </ligand>
</feature>
<name>A0ABU0RCE4_9MICO</name>
<dbReference type="PROSITE" id="PS00104">
    <property type="entry name" value="EPSP_SYNTHASE_1"/>
    <property type="match status" value="1"/>
</dbReference>
<comment type="caution">
    <text evidence="10">The sequence shown here is derived from an EMBL/GenBank/DDBJ whole genome shotgun (WGS) entry which is preliminary data.</text>
</comment>
<sequence>MQISRYSAPEFDPYGEARQTEPDDGWRAPVAVAPLDAVLALPGSKSLTNRELVLAALADDRSTLRAPLWSRDSELMIDGLRALGTGFDPLPGTGGFGADLRVTPATELLGSTTIDCGLAGTVMRFLPAVAALALGPTTFDGDEAARRRPMAAVIQALRALGVDLDDDRRGTLPFTVHGTGAVEGGSIEIDASASSQFVSGLLLSAARFERGLDLTHTGERLPSLPHIEMTIETLRARGVEVRSPEPGRWQVSPGPIRAIDVAIEPDLSNAAPFLVAALVAGGSVTITGWPEQTTQVGAQLIELLPRFGARVERDADRLTVHAPERTADGGRGIRGVDLDLSEAGELAPNLVALAALADAPSTISGIGHIRHHETDRLAALAAELNGLGGKVTELDDGLRIEPSPLSAGPWRAHADHRMATSGAIVGLAVPGVVVDDIASTAKTLPQFTELWERMLA</sequence>
<comment type="caution">
    <text evidence="7">Lacks conserved residue(s) required for the propagation of feature annotation.</text>
</comment>
<dbReference type="PIRSF" id="PIRSF000505">
    <property type="entry name" value="EPSPS"/>
    <property type="match status" value="1"/>
</dbReference>
<feature type="binding site" evidence="7">
    <location>
        <position position="196"/>
    </location>
    <ligand>
        <name>phosphoenolpyruvate</name>
        <dbReference type="ChEBI" id="CHEBI:58702"/>
    </ligand>
</feature>
<reference evidence="10 11" key="1">
    <citation type="submission" date="2023-07" db="EMBL/GenBank/DDBJ databases">
        <title>Comparative genomics of wheat-associated soil bacteria to identify genetic determinants of phenazine resistance.</title>
        <authorList>
            <person name="Mouncey N."/>
        </authorList>
    </citation>
    <scope>NUCLEOTIDE SEQUENCE [LARGE SCALE GENOMIC DNA]</scope>
    <source>
        <strain evidence="10 11">V3I3</strain>
    </source>
</reference>
<comment type="function">
    <text evidence="7">Catalyzes the transfer of the enolpyruvyl moiety of phosphoenolpyruvate (PEP) to the 5-hydroxyl of shikimate-3-phosphate (S3P) to produce enolpyruvyl shikimate-3-phosphate and inorganic phosphate.</text>
</comment>
<comment type="subcellular location">
    <subcellularLocation>
        <location evidence="7">Cytoplasm</location>
    </subcellularLocation>
</comment>
<organism evidence="10 11">
    <name type="scientific">Agromyces ramosus</name>
    <dbReference type="NCBI Taxonomy" id="33879"/>
    <lineage>
        <taxon>Bacteria</taxon>
        <taxon>Bacillati</taxon>
        <taxon>Actinomycetota</taxon>
        <taxon>Actinomycetes</taxon>
        <taxon>Micrococcales</taxon>
        <taxon>Microbacteriaceae</taxon>
        <taxon>Agromyces</taxon>
    </lineage>
</organism>
<dbReference type="NCBIfam" id="TIGR01356">
    <property type="entry name" value="aroA"/>
    <property type="match status" value="1"/>
</dbReference>
<feature type="binding site" evidence="7">
    <location>
        <position position="442"/>
    </location>
    <ligand>
        <name>phosphoenolpyruvate</name>
        <dbReference type="ChEBI" id="CHEBI:58702"/>
    </ligand>
</feature>
<dbReference type="RefSeq" id="WP_307043569.1">
    <property type="nucleotide sequence ID" value="NZ_JAUSYY010000001.1"/>
</dbReference>
<dbReference type="PROSITE" id="PS00885">
    <property type="entry name" value="EPSP_SYNTHASE_2"/>
    <property type="match status" value="1"/>
</dbReference>
<feature type="binding site" evidence="7">
    <location>
        <position position="223"/>
    </location>
    <ligand>
        <name>3-phosphoshikimate</name>
        <dbReference type="ChEBI" id="CHEBI:145989"/>
    </ligand>
</feature>
<feature type="binding site" evidence="7">
    <location>
        <position position="120"/>
    </location>
    <ligand>
        <name>phosphoenolpyruvate</name>
        <dbReference type="ChEBI" id="CHEBI:58702"/>
    </ligand>
</feature>
<feature type="region of interest" description="Disordered" evidence="8">
    <location>
        <begin position="1"/>
        <end position="25"/>
    </location>
</feature>
<gene>
    <name evidence="7" type="primary">aroA</name>
    <name evidence="10" type="ORF">QFZ26_003022</name>
</gene>
<keyword evidence="3 7" id="KW-0028">Amino-acid biosynthesis</keyword>
<comment type="catalytic activity">
    <reaction evidence="6">
        <text>3-phosphoshikimate + phosphoenolpyruvate = 5-O-(1-carboxyvinyl)-3-phosphoshikimate + phosphate</text>
        <dbReference type="Rhea" id="RHEA:21256"/>
        <dbReference type="ChEBI" id="CHEBI:43474"/>
        <dbReference type="ChEBI" id="CHEBI:57701"/>
        <dbReference type="ChEBI" id="CHEBI:58702"/>
        <dbReference type="ChEBI" id="CHEBI:145989"/>
        <dbReference type="EC" id="2.5.1.19"/>
    </reaction>
    <physiologicalReaction direction="left-to-right" evidence="6">
        <dbReference type="Rhea" id="RHEA:21257"/>
    </physiologicalReaction>
</comment>
<feature type="binding site" evidence="7">
    <location>
        <position position="345"/>
    </location>
    <ligand>
        <name>3-phosphoshikimate</name>
        <dbReference type="ChEBI" id="CHEBI:145989"/>
    </ligand>
</feature>
<feature type="binding site" evidence="7">
    <location>
        <position position="196"/>
    </location>
    <ligand>
        <name>3-phosphoshikimate</name>
        <dbReference type="ChEBI" id="CHEBI:145989"/>
    </ligand>
</feature>
<evidence type="ECO:0000313" key="10">
    <source>
        <dbReference type="EMBL" id="MDQ0895467.1"/>
    </source>
</evidence>
<dbReference type="EC" id="2.5.1.19" evidence="7"/>
<feature type="binding site" evidence="7">
    <location>
        <position position="376"/>
    </location>
    <ligand>
        <name>phosphoenolpyruvate</name>
        <dbReference type="ChEBI" id="CHEBI:58702"/>
    </ligand>
</feature>
<dbReference type="PANTHER" id="PTHR21090:SF5">
    <property type="entry name" value="PENTAFUNCTIONAL AROM POLYPEPTIDE"/>
    <property type="match status" value="1"/>
</dbReference>
<feature type="binding site" evidence="7">
    <location>
        <position position="372"/>
    </location>
    <ligand>
        <name>3-phosphoshikimate</name>
        <dbReference type="ChEBI" id="CHEBI:145989"/>
    </ligand>
</feature>